<evidence type="ECO:0000313" key="2">
    <source>
        <dbReference type="EMBL" id="KAL3782568.1"/>
    </source>
</evidence>
<keyword evidence="3" id="KW-1185">Reference proteome</keyword>
<dbReference type="EMBL" id="JALLAZ020001010">
    <property type="protein sequence ID" value="KAL3782568.1"/>
    <property type="molecule type" value="Genomic_DNA"/>
</dbReference>
<organism evidence="2 3">
    <name type="scientific">Stephanodiscus triporus</name>
    <dbReference type="NCBI Taxonomy" id="2934178"/>
    <lineage>
        <taxon>Eukaryota</taxon>
        <taxon>Sar</taxon>
        <taxon>Stramenopiles</taxon>
        <taxon>Ochrophyta</taxon>
        <taxon>Bacillariophyta</taxon>
        <taxon>Coscinodiscophyceae</taxon>
        <taxon>Thalassiosirophycidae</taxon>
        <taxon>Stephanodiscales</taxon>
        <taxon>Stephanodiscaceae</taxon>
        <taxon>Stephanodiscus</taxon>
    </lineage>
</organism>
<evidence type="ECO:0000256" key="1">
    <source>
        <dbReference type="SAM" id="MobiDB-lite"/>
    </source>
</evidence>
<gene>
    <name evidence="2" type="ORF">ACHAW5_004876</name>
</gene>
<evidence type="ECO:0000313" key="3">
    <source>
        <dbReference type="Proteomes" id="UP001530315"/>
    </source>
</evidence>
<proteinExistence type="predicted"/>
<accession>A0ABD3P566</accession>
<reference evidence="2 3" key="1">
    <citation type="submission" date="2024-10" db="EMBL/GenBank/DDBJ databases">
        <title>Updated reference genomes for cyclostephanoid diatoms.</title>
        <authorList>
            <person name="Roberts W.R."/>
            <person name="Alverson A.J."/>
        </authorList>
    </citation>
    <scope>NUCLEOTIDE SEQUENCE [LARGE SCALE GENOMIC DNA]</scope>
    <source>
        <strain evidence="2 3">AJA276-08</strain>
    </source>
</reference>
<feature type="region of interest" description="Disordered" evidence="1">
    <location>
        <begin position="45"/>
        <end position="67"/>
    </location>
</feature>
<comment type="caution">
    <text evidence="2">The sequence shown here is derived from an EMBL/GenBank/DDBJ whole genome shotgun (WGS) entry which is preliminary data.</text>
</comment>
<sequence>MLGVTTLPLHPVVFILTLRGQRKPTYAVEPPSSWELAWTLSGSCTGSLSPTPEPTSLPTPAPTPEPTAVDPVPTPLPTHALWASGGCPEAYALNAQVAPGASVSVTTDGVSLVYTCTTDAYSPFCSQAGYEPGTGIHWELAWTLSGSCTGTSLPRKSYQLIAEPGGMSQLVDNER</sequence>
<protein>
    <submittedName>
        <fullName evidence="2">Uncharacterized protein</fullName>
    </submittedName>
</protein>
<name>A0ABD3P566_9STRA</name>
<dbReference type="Proteomes" id="UP001530315">
    <property type="component" value="Unassembled WGS sequence"/>
</dbReference>
<dbReference type="AlphaFoldDB" id="A0ABD3P566"/>
<feature type="compositionally biased region" description="Pro residues" evidence="1">
    <location>
        <begin position="51"/>
        <end position="65"/>
    </location>
</feature>